<feature type="binding site" evidence="8">
    <location>
        <position position="274"/>
    </location>
    <ligand>
        <name>Na(+)</name>
        <dbReference type="ChEBI" id="CHEBI:29101"/>
        <label>1</label>
    </ligand>
</feature>
<feature type="transmembrane region" description="Helical" evidence="10">
    <location>
        <begin position="7"/>
        <end position="29"/>
    </location>
</feature>
<dbReference type="GO" id="GO:0046872">
    <property type="term" value="F:metal ion binding"/>
    <property type="evidence" value="ECO:0007669"/>
    <property type="project" value="UniProtKB-KW"/>
</dbReference>
<feature type="binding site" evidence="8">
    <location>
        <position position="275"/>
    </location>
    <ligand>
        <name>Na(+)</name>
        <dbReference type="ChEBI" id="CHEBI:29101"/>
        <label>1</label>
    </ligand>
</feature>
<keyword evidence="9" id="KW-1015">Disulfide bond</keyword>
<evidence type="ECO:0000256" key="9">
    <source>
        <dbReference type="PIRSR" id="PIRSR600175-2"/>
    </source>
</evidence>
<feature type="transmembrane region" description="Helical" evidence="10">
    <location>
        <begin position="93"/>
        <end position="111"/>
    </location>
</feature>
<keyword evidence="4 10" id="KW-0812">Transmembrane</keyword>
<dbReference type="EMBL" id="JAVRJZ010000061">
    <property type="protein sequence ID" value="KAK2703921.1"/>
    <property type="molecule type" value="Genomic_DNA"/>
</dbReference>
<feature type="transmembrane region" description="Helical" evidence="10">
    <location>
        <begin position="200"/>
        <end position="221"/>
    </location>
</feature>
<name>A0AA88HE76_ARTSF</name>
<comment type="similarity">
    <text evidence="2">Belongs to the sodium:neurotransmitter symporter (SNF) (TC 2.A.22) family.</text>
</comment>
<evidence type="ECO:0000256" key="2">
    <source>
        <dbReference type="ARBA" id="ARBA00006459"/>
    </source>
</evidence>
<sequence length="490" mass="55165">GAGVATVVISFLLATYYNVIIAWVMYYLVSSFSNELPWSSCQNNTWSTDRCWDYSEGKTPPNNSVPSTQEFFDRNVLQVTTGIEDMGSMRWDLFGYLCLAWILVYFCLWKGIKSSGKVVYVTATVPYLLIGAFLWRALSLEGSEMGLKFFFQPKWEQLLEAKVWVNAAAQNFNSIGIAFGSLIAFASYNPFNNGLIRDTILISLVDAVTCILAGMCVFATLGNLAYEQGTTVEEVVSNGPGLVFVAYPQALAKMPGSTVWAIIFFGMLLCLGIDSQFATVEVIVTSLKDGYHHLIERYLKRHEVLVLLICFVSFIFGIPNVMEGGFYYFTLIDYYTAAISLMYIAFFEVIAIVWIYGADRLARNVRDMTGSLPNVYIRVCWLVMAPCLIMAIWIFSMIDYTEPVYNNVSDGINYHYPRWAILLGWFFASLSLGVIPGFAIFEIIKAPGDTWVEKIRSSFKSRIDNCPCCQKSLDEKHEAHRLTDTVSTIV</sequence>
<evidence type="ECO:0000256" key="7">
    <source>
        <dbReference type="ARBA" id="ARBA00023136"/>
    </source>
</evidence>
<feature type="non-terminal residue" evidence="11">
    <location>
        <position position="1"/>
    </location>
</feature>
<feature type="transmembrane region" description="Helical" evidence="10">
    <location>
        <begin position="375"/>
        <end position="398"/>
    </location>
</feature>
<dbReference type="InterPro" id="IPR000175">
    <property type="entry name" value="Na/ntran_symport"/>
</dbReference>
<accession>A0AA88HE76</accession>
<comment type="caution">
    <text evidence="11">The sequence shown here is derived from an EMBL/GenBank/DDBJ whole genome shotgun (WGS) entry which is preliminary data.</text>
</comment>
<evidence type="ECO:0000256" key="8">
    <source>
        <dbReference type="PIRSR" id="PIRSR600175-1"/>
    </source>
</evidence>
<protein>
    <submittedName>
        <fullName evidence="11">Uncharacterized protein</fullName>
    </submittedName>
</protein>
<dbReference type="GO" id="GO:0005886">
    <property type="term" value="C:plasma membrane"/>
    <property type="evidence" value="ECO:0007669"/>
    <property type="project" value="TreeGrafter"/>
</dbReference>
<keyword evidence="7 10" id="KW-0472">Membrane</keyword>
<evidence type="ECO:0000256" key="1">
    <source>
        <dbReference type="ARBA" id="ARBA00004141"/>
    </source>
</evidence>
<comment type="subcellular location">
    <subcellularLocation>
        <location evidence="1">Membrane</location>
        <topology evidence="1">Multi-pass membrane protein</topology>
    </subcellularLocation>
</comment>
<evidence type="ECO:0000256" key="10">
    <source>
        <dbReference type="SAM" id="Phobius"/>
    </source>
</evidence>
<dbReference type="Pfam" id="PF00209">
    <property type="entry name" value="SNF"/>
    <property type="match status" value="1"/>
</dbReference>
<dbReference type="SUPFAM" id="SSF161070">
    <property type="entry name" value="SNF-like"/>
    <property type="match status" value="1"/>
</dbReference>
<reference evidence="11" key="1">
    <citation type="submission" date="2023-07" db="EMBL/GenBank/DDBJ databases">
        <title>Chromosome-level genome assembly of Artemia franciscana.</title>
        <authorList>
            <person name="Jo E."/>
        </authorList>
    </citation>
    <scope>NUCLEOTIDE SEQUENCE</scope>
    <source>
        <tissue evidence="11">Whole body</tissue>
    </source>
</reference>
<dbReference type="Proteomes" id="UP001187531">
    <property type="component" value="Unassembled WGS sequence"/>
</dbReference>
<feature type="transmembrane region" description="Helical" evidence="10">
    <location>
        <begin position="259"/>
        <end position="284"/>
    </location>
</feature>
<organism evidence="11 12">
    <name type="scientific">Artemia franciscana</name>
    <name type="common">Brine shrimp</name>
    <name type="synonym">Artemia sanfranciscana</name>
    <dbReference type="NCBI Taxonomy" id="6661"/>
    <lineage>
        <taxon>Eukaryota</taxon>
        <taxon>Metazoa</taxon>
        <taxon>Ecdysozoa</taxon>
        <taxon>Arthropoda</taxon>
        <taxon>Crustacea</taxon>
        <taxon>Branchiopoda</taxon>
        <taxon>Anostraca</taxon>
        <taxon>Artemiidae</taxon>
        <taxon>Artemia</taxon>
    </lineage>
</organism>
<dbReference type="PANTHER" id="PTHR11616">
    <property type="entry name" value="SODIUM/CHLORIDE DEPENDENT TRANSPORTER"/>
    <property type="match status" value="1"/>
</dbReference>
<evidence type="ECO:0000256" key="3">
    <source>
        <dbReference type="ARBA" id="ARBA00022448"/>
    </source>
</evidence>
<feature type="transmembrane region" description="Helical" evidence="10">
    <location>
        <begin position="418"/>
        <end position="441"/>
    </location>
</feature>
<evidence type="ECO:0000313" key="12">
    <source>
        <dbReference type="Proteomes" id="UP001187531"/>
    </source>
</evidence>
<dbReference type="PROSITE" id="PS50267">
    <property type="entry name" value="NA_NEUROTRAN_SYMP_3"/>
    <property type="match status" value="1"/>
</dbReference>
<evidence type="ECO:0000256" key="5">
    <source>
        <dbReference type="ARBA" id="ARBA00022847"/>
    </source>
</evidence>
<proteinExistence type="inferred from homology"/>
<dbReference type="PRINTS" id="PR00176">
    <property type="entry name" value="NANEUSMPORT"/>
</dbReference>
<keyword evidence="3" id="KW-0813">Transport</keyword>
<feature type="transmembrane region" description="Helical" evidence="10">
    <location>
        <begin position="118"/>
        <end position="138"/>
    </location>
</feature>
<dbReference type="InterPro" id="IPR037272">
    <property type="entry name" value="SNS_sf"/>
</dbReference>
<dbReference type="AlphaFoldDB" id="A0AA88HE76"/>
<evidence type="ECO:0000313" key="11">
    <source>
        <dbReference type="EMBL" id="KAK2703921.1"/>
    </source>
</evidence>
<dbReference type="GO" id="GO:0089718">
    <property type="term" value="P:amino acid import across plasma membrane"/>
    <property type="evidence" value="ECO:0007669"/>
    <property type="project" value="TreeGrafter"/>
</dbReference>
<feature type="transmembrane region" description="Helical" evidence="10">
    <location>
        <begin position="334"/>
        <end position="355"/>
    </location>
</feature>
<feature type="transmembrane region" description="Helical" evidence="10">
    <location>
        <begin position="168"/>
        <end position="188"/>
    </location>
</feature>
<feature type="transmembrane region" description="Helical" evidence="10">
    <location>
        <begin position="304"/>
        <end position="322"/>
    </location>
</feature>
<evidence type="ECO:0000256" key="4">
    <source>
        <dbReference type="ARBA" id="ARBA00022692"/>
    </source>
</evidence>
<dbReference type="PROSITE" id="PS00754">
    <property type="entry name" value="NA_NEUROTRAN_SYMP_2"/>
    <property type="match status" value="1"/>
</dbReference>
<keyword evidence="8" id="KW-0915">Sodium</keyword>
<keyword evidence="12" id="KW-1185">Reference proteome</keyword>
<feature type="binding site" evidence="8">
    <location>
        <position position="174"/>
    </location>
    <ligand>
        <name>Na(+)</name>
        <dbReference type="ChEBI" id="CHEBI:29101"/>
        <label>1</label>
    </ligand>
</feature>
<feature type="disulfide bond" evidence="9">
    <location>
        <begin position="41"/>
        <end position="51"/>
    </location>
</feature>
<dbReference type="PANTHER" id="PTHR11616:SF303">
    <property type="entry name" value="SODIUM- AND CHLORIDE-DEPENDENT GABA TRANSPORTER INE"/>
    <property type="match status" value="1"/>
</dbReference>
<gene>
    <name evidence="11" type="ORF">QYM36_017742</name>
</gene>
<keyword evidence="6 10" id="KW-1133">Transmembrane helix</keyword>
<evidence type="ECO:0000256" key="6">
    <source>
        <dbReference type="ARBA" id="ARBA00022989"/>
    </source>
</evidence>
<dbReference type="GO" id="GO:0005283">
    <property type="term" value="F:amino acid:sodium symporter activity"/>
    <property type="evidence" value="ECO:0007669"/>
    <property type="project" value="TreeGrafter"/>
</dbReference>
<feature type="binding site" evidence="8">
    <location>
        <position position="271"/>
    </location>
    <ligand>
        <name>Na(+)</name>
        <dbReference type="ChEBI" id="CHEBI:29101"/>
        <label>1</label>
    </ligand>
</feature>
<keyword evidence="8" id="KW-0479">Metal-binding</keyword>
<keyword evidence="5" id="KW-0769">Symport</keyword>